<gene>
    <name evidence="4" type="ORF">J7S33_16370</name>
    <name evidence="3" type="ORF">JOE68_003181</name>
</gene>
<dbReference type="Proteomes" id="UP000671828">
    <property type="component" value="Chromosome"/>
</dbReference>
<keyword evidence="6" id="KW-1185">Reference proteome</keyword>
<dbReference type="Proteomes" id="UP001195724">
    <property type="component" value="Unassembled WGS sequence"/>
</dbReference>
<dbReference type="Gene3D" id="3.30.2310.20">
    <property type="entry name" value="RelE-like"/>
    <property type="match status" value="1"/>
</dbReference>
<dbReference type="PANTHER" id="PTHR35601:SF1">
    <property type="entry name" value="TOXIN RELE"/>
    <property type="match status" value="1"/>
</dbReference>
<name>A0A8T8HR76_9PSEU</name>
<evidence type="ECO:0000256" key="2">
    <source>
        <dbReference type="ARBA" id="ARBA00022649"/>
    </source>
</evidence>
<dbReference type="EMBL" id="JAFBCL010000001">
    <property type="protein sequence ID" value="MBM7812316.1"/>
    <property type="molecule type" value="Genomic_DNA"/>
</dbReference>
<reference evidence="4" key="2">
    <citation type="submission" date="2021-04" db="EMBL/GenBank/DDBJ databases">
        <title>Saccharothrix algeriensis WGS.</title>
        <authorList>
            <person name="Stuskova K."/>
            <person name="Hakalova E."/>
            <person name="Tebbal A.B."/>
            <person name="Eichmeier A."/>
        </authorList>
    </citation>
    <scope>NUCLEOTIDE SEQUENCE</scope>
    <source>
        <strain evidence="4">NRRL B-24137</strain>
    </source>
</reference>
<comment type="similarity">
    <text evidence="1">Belongs to the RelE toxin family.</text>
</comment>
<dbReference type="InterPro" id="IPR035093">
    <property type="entry name" value="RelE/ParE_toxin_dom_sf"/>
</dbReference>
<evidence type="ECO:0000313" key="3">
    <source>
        <dbReference type="EMBL" id="MBM7812316.1"/>
    </source>
</evidence>
<keyword evidence="2" id="KW-1277">Toxin-antitoxin system</keyword>
<dbReference type="InterPro" id="IPR007712">
    <property type="entry name" value="RelE/ParE_toxin"/>
</dbReference>
<protein>
    <submittedName>
        <fullName evidence="4">Type II toxin-antitoxin system RelE/ParE family toxin</fullName>
    </submittedName>
    <submittedName>
        <fullName evidence="3">mRNA interferase RelE/StbE</fullName>
    </submittedName>
</protein>
<dbReference type="RefSeq" id="WP_204843097.1">
    <property type="nucleotide sequence ID" value="NZ_JAFBCL010000001.1"/>
</dbReference>
<reference evidence="3 6" key="1">
    <citation type="submission" date="2021-01" db="EMBL/GenBank/DDBJ databases">
        <title>Sequencing the genomes of 1000 actinobacteria strains.</title>
        <authorList>
            <person name="Klenk H.-P."/>
        </authorList>
    </citation>
    <scope>NUCLEOTIDE SEQUENCE [LARGE SCALE GENOMIC DNA]</scope>
    <source>
        <strain evidence="3 6">DSM 44581</strain>
    </source>
</reference>
<evidence type="ECO:0000313" key="6">
    <source>
        <dbReference type="Proteomes" id="UP001195724"/>
    </source>
</evidence>
<dbReference type="SUPFAM" id="SSF143011">
    <property type="entry name" value="RelE-like"/>
    <property type="match status" value="1"/>
</dbReference>
<proteinExistence type="inferred from homology"/>
<evidence type="ECO:0000256" key="1">
    <source>
        <dbReference type="ARBA" id="ARBA00006226"/>
    </source>
</evidence>
<dbReference type="NCBIfam" id="TIGR02385">
    <property type="entry name" value="RelE_StbE"/>
    <property type="match status" value="1"/>
</dbReference>
<evidence type="ECO:0000313" key="5">
    <source>
        <dbReference type="Proteomes" id="UP000671828"/>
    </source>
</evidence>
<sequence>MPYEIEWTASALRELRELDKQTGRRVVLAVTALGDDPRPPGCRALTGRPAGVMRIRVGDHRVIYQVEDAKVLVTVVRVAHRREVHRKV</sequence>
<dbReference type="Pfam" id="PF05016">
    <property type="entry name" value="ParE_toxin"/>
    <property type="match status" value="1"/>
</dbReference>
<accession>A0A8T8HR76</accession>
<organism evidence="4 5">
    <name type="scientific">Saccharothrix algeriensis</name>
    <dbReference type="NCBI Taxonomy" id="173560"/>
    <lineage>
        <taxon>Bacteria</taxon>
        <taxon>Bacillati</taxon>
        <taxon>Actinomycetota</taxon>
        <taxon>Actinomycetes</taxon>
        <taxon>Pseudonocardiales</taxon>
        <taxon>Pseudonocardiaceae</taxon>
        <taxon>Saccharothrix</taxon>
    </lineage>
</organism>
<dbReference type="PANTHER" id="PTHR35601">
    <property type="entry name" value="TOXIN RELE"/>
    <property type="match status" value="1"/>
</dbReference>
<dbReference type="EMBL" id="CP072788">
    <property type="protein sequence ID" value="QTR01093.1"/>
    <property type="molecule type" value="Genomic_DNA"/>
</dbReference>
<evidence type="ECO:0000313" key="4">
    <source>
        <dbReference type="EMBL" id="QTR01093.1"/>
    </source>
</evidence>
<dbReference type="AlphaFoldDB" id="A0A8T8HR76"/>